<gene>
    <name evidence="1" type="ordered locus">Acid_3958</name>
</gene>
<evidence type="ECO:0008006" key="2">
    <source>
        <dbReference type="Google" id="ProtNLM"/>
    </source>
</evidence>
<sequence length="90" mass="10083">MKQAPAYFEGKEAVLVYIAKKLKDALRLEEIFTAAGLDYGVEADEYRGGVIFRSVRAGAFFYVLPENVEPACEIMRVNNYKPYLGEAPTV</sequence>
<dbReference type="OrthoDB" id="129604at2"/>
<accession>Q01ZJ0</accession>
<evidence type="ECO:0000313" key="1">
    <source>
        <dbReference type="EMBL" id="ABJ84925.1"/>
    </source>
</evidence>
<dbReference type="EMBL" id="CP000473">
    <property type="protein sequence ID" value="ABJ84925.1"/>
    <property type="molecule type" value="Genomic_DNA"/>
</dbReference>
<protein>
    <recommendedName>
        <fullName evidence="2">DUF2007 domain-containing protein</fullName>
    </recommendedName>
</protein>
<dbReference type="InParanoid" id="Q01ZJ0"/>
<reference evidence="1" key="1">
    <citation type="submission" date="2006-10" db="EMBL/GenBank/DDBJ databases">
        <title>Complete sequence of Solibacter usitatus Ellin6076.</title>
        <authorList>
            <consortium name="US DOE Joint Genome Institute"/>
            <person name="Copeland A."/>
            <person name="Lucas S."/>
            <person name="Lapidus A."/>
            <person name="Barry K."/>
            <person name="Detter J.C."/>
            <person name="Glavina del Rio T."/>
            <person name="Hammon N."/>
            <person name="Israni S."/>
            <person name="Dalin E."/>
            <person name="Tice H."/>
            <person name="Pitluck S."/>
            <person name="Thompson L.S."/>
            <person name="Brettin T."/>
            <person name="Bruce D."/>
            <person name="Han C."/>
            <person name="Tapia R."/>
            <person name="Gilna P."/>
            <person name="Schmutz J."/>
            <person name="Larimer F."/>
            <person name="Land M."/>
            <person name="Hauser L."/>
            <person name="Kyrpides N."/>
            <person name="Mikhailova N."/>
            <person name="Janssen P.H."/>
            <person name="Kuske C.R."/>
            <person name="Richardson P."/>
        </authorList>
    </citation>
    <scope>NUCLEOTIDE SEQUENCE</scope>
    <source>
        <strain evidence="1">Ellin6076</strain>
    </source>
</reference>
<dbReference type="HOGENOM" id="CLU_2439193_0_0_0"/>
<name>Q01ZJ0_SOLUE</name>
<dbReference type="AlphaFoldDB" id="Q01ZJ0"/>
<dbReference type="eggNOG" id="ENOG502ZWT2">
    <property type="taxonomic scope" value="Bacteria"/>
</dbReference>
<organism evidence="1">
    <name type="scientific">Solibacter usitatus (strain Ellin6076)</name>
    <dbReference type="NCBI Taxonomy" id="234267"/>
    <lineage>
        <taxon>Bacteria</taxon>
        <taxon>Pseudomonadati</taxon>
        <taxon>Acidobacteriota</taxon>
        <taxon>Terriglobia</taxon>
        <taxon>Bryobacterales</taxon>
        <taxon>Solibacteraceae</taxon>
        <taxon>Candidatus Solibacter</taxon>
    </lineage>
</organism>
<proteinExistence type="predicted"/>
<dbReference type="KEGG" id="sus:Acid_3958"/>